<organism evidence="1 2">
    <name type="scientific">Paracoccus denitrificans (strain Pd 1222)</name>
    <dbReference type="NCBI Taxonomy" id="318586"/>
    <lineage>
        <taxon>Bacteria</taxon>
        <taxon>Pseudomonadati</taxon>
        <taxon>Pseudomonadota</taxon>
        <taxon>Alphaproteobacteria</taxon>
        <taxon>Rhodobacterales</taxon>
        <taxon>Paracoccaceae</taxon>
        <taxon>Paracoccus</taxon>
    </lineage>
</organism>
<dbReference type="EnsemblBacteria" id="ABL71208">
    <property type="protein sequence ID" value="ABL71208"/>
    <property type="gene ID" value="Pden_3127"/>
</dbReference>
<gene>
    <name evidence="1" type="ordered locus">Pden_3127</name>
</gene>
<dbReference type="KEGG" id="pde:Pden_3127"/>
<proteinExistence type="predicted"/>
<dbReference type="eggNOG" id="ENOG5032V9Q">
    <property type="taxonomic scope" value="Bacteria"/>
</dbReference>
<dbReference type="Gene3D" id="2.40.10.120">
    <property type="match status" value="1"/>
</dbReference>
<dbReference type="SUPFAM" id="SSF50494">
    <property type="entry name" value="Trypsin-like serine proteases"/>
    <property type="match status" value="1"/>
</dbReference>
<evidence type="ECO:0000313" key="1">
    <source>
        <dbReference type="EMBL" id="ABL71208.1"/>
    </source>
</evidence>
<dbReference type="HOGENOM" id="CLU_1061168_0_0_5"/>
<dbReference type="EMBL" id="CP000490">
    <property type="protein sequence ID" value="ABL71208.1"/>
    <property type="molecule type" value="Genomic_DNA"/>
</dbReference>
<evidence type="ECO:0000313" key="2">
    <source>
        <dbReference type="Proteomes" id="UP000000361"/>
    </source>
</evidence>
<dbReference type="OrthoDB" id="4774215at2"/>
<dbReference type="Pfam" id="PF13365">
    <property type="entry name" value="Trypsin_2"/>
    <property type="match status" value="1"/>
</dbReference>
<dbReference type="InterPro" id="IPR009003">
    <property type="entry name" value="Peptidase_S1_PA"/>
</dbReference>
<sequence>MEESDVQRIVRLTSLACAFITVETPEGDQGIGTAFHIGEGVYLTARHVIEGNRVLSVVPHTRGILFKKDLRKFVPTNSMMNGEIPTWSLNHSSPKIADGPYYHENANIDVAAFRLRGIDINTPHLVLGGHYDDWINDEYWMLSKATAFGYPPIPLTNGPVLVAASVEINAVIDTRLDRYVRFVVSGAPRGGFSGGPVFHEWGFVLGMTIESLERQGAKHEGGFFTVLSIESLRECLENHGLLPEYQRIDS</sequence>
<dbReference type="STRING" id="318586.Pden_3127"/>
<protein>
    <submittedName>
        <fullName evidence="1">Peptidase C24, Calicivirus polyprotein ORF 1</fullName>
    </submittedName>
</protein>
<accession>A1B6R4</accession>
<dbReference type="RefSeq" id="WP_011749395.1">
    <property type="nucleotide sequence ID" value="NC_008687.1"/>
</dbReference>
<keyword evidence="2" id="KW-1185">Reference proteome</keyword>
<reference evidence="2" key="1">
    <citation type="submission" date="2006-12" db="EMBL/GenBank/DDBJ databases">
        <title>Complete sequence of chromosome 2 of Paracoccus denitrificans PD1222.</title>
        <authorList>
            <person name="Copeland A."/>
            <person name="Lucas S."/>
            <person name="Lapidus A."/>
            <person name="Barry K."/>
            <person name="Detter J.C."/>
            <person name="Glavina del Rio T."/>
            <person name="Hammon N."/>
            <person name="Israni S."/>
            <person name="Dalin E."/>
            <person name="Tice H."/>
            <person name="Pitluck S."/>
            <person name="Munk A.C."/>
            <person name="Brettin T."/>
            <person name="Bruce D."/>
            <person name="Han C."/>
            <person name="Tapia R."/>
            <person name="Gilna P."/>
            <person name="Schmutz J."/>
            <person name="Larimer F."/>
            <person name="Land M."/>
            <person name="Hauser L."/>
            <person name="Kyrpides N."/>
            <person name="Lykidis A."/>
            <person name="Spiro S."/>
            <person name="Richardson D.J."/>
            <person name="Moir J.W.B."/>
            <person name="Ferguson S.J."/>
            <person name="van Spanning R.J.M."/>
            <person name="Richardson P."/>
        </authorList>
    </citation>
    <scope>NUCLEOTIDE SEQUENCE [LARGE SCALE GENOMIC DNA]</scope>
    <source>
        <strain evidence="2">Pd 1222</strain>
    </source>
</reference>
<dbReference type="Proteomes" id="UP000000361">
    <property type="component" value="Chromosome 2"/>
</dbReference>
<name>A1B6R4_PARDP</name>
<dbReference type="AlphaFoldDB" id="A1B6R4"/>
<dbReference type="GeneID" id="93452803"/>